<comment type="caution">
    <text evidence="1">The sequence shown here is derived from an EMBL/GenBank/DDBJ whole genome shotgun (WGS) entry which is preliminary data.</text>
</comment>
<organism evidence="1 2">
    <name type="scientific">Thelephora ganbajun</name>
    <name type="common">Ganba fungus</name>
    <dbReference type="NCBI Taxonomy" id="370292"/>
    <lineage>
        <taxon>Eukaryota</taxon>
        <taxon>Fungi</taxon>
        <taxon>Dikarya</taxon>
        <taxon>Basidiomycota</taxon>
        <taxon>Agaricomycotina</taxon>
        <taxon>Agaricomycetes</taxon>
        <taxon>Thelephorales</taxon>
        <taxon>Thelephoraceae</taxon>
        <taxon>Thelephora</taxon>
    </lineage>
</organism>
<dbReference type="Proteomes" id="UP000886501">
    <property type="component" value="Unassembled WGS sequence"/>
</dbReference>
<gene>
    <name evidence="1" type="ORF">BDM02DRAFT_3107790</name>
</gene>
<name>A0ACB6ZUX1_THEGA</name>
<keyword evidence="2" id="KW-1185">Reference proteome</keyword>
<evidence type="ECO:0000313" key="2">
    <source>
        <dbReference type="Proteomes" id="UP000886501"/>
    </source>
</evidence>
<proteinExistence type="predicted"/>
<evidence type="ECO:0000313" key="1">
    <source>
        <dbReference type="EMBL" id="KAF9653231.1"/>
    </source>
</evidence>
<accession>A0ACB6ZUX1</accession>
<sequence length="67" mass="7995">MASLFLVSMRASVRKLPSPPTQSFHRRQWILYVFFGFPVMWSNFGYWSRGMNARTISSSQFPCEWVW</sequence>
<reference evidence="1" key="1">
    <citation type="submission" date="2019-10" db="EMBL/GenBank/DDBJ databases">
        <authorList>
            <consortium name="DOE Joint Genome Institute"/>
            <person name="Kuo A."/>
            <person name="Miyauchi S."/>
            <person name="Kiss E."/>
            <person name="Drula E."/>
            <person name="Kohler A."/>
            <person name="Sanchez-Garcia M."/>
            <person name="Andreopoulos B."/>
            <person name="Barry K.W."/>
            <person name="Bonito G."/>
            <person name="Buee M."/>
            <person name="Carver A."/>
            <person name="Chen C."/>
            <person name="Cichocki N."/>
            <person name="Clum A."/>
            <person name="Culley D."/>
            <person name="Crous P.W."/>
            <person name="Fauchery L."/>
            <person name="Girlanda M."/>
            <person name="Hayes R."/>
            <person name="Keri Z."/>
            <person name="Labutti K."/>
            <person name="Lipzen A."/>
            <person name="Lombard V."/>
            <person name="Magnuson J."/>
            <person name="Maillard F."/>
            <person name="Morin E."/>
            <person name="Murat C."/>
            <person name="Nolan M."/>
            <person name="Ohm R."/>
            <person name="Pangilinan J."/>
            <person name="Pereira M."/>
            <person name="Perotto S."/>
            <person name="Peter M."/>
            <person name="Riley R."/>
            <person name="Sitrit Y."/>
            <person name="Stielow B."/>
            <person name="Szollosi G."/>
            <person name="Zifcakova L."/>
            <person name="Stursova M."/>
            <person name="Spatafora J.W."/>
            <person name="Tedersoo L."/>
            <person name="Vaario L.-M."/>
            <person name="Yamada A."/>
            <person name="Yan M."/>
            <person name="Wang P."/>
            <person name="Xu J."/>
            <person name="Bruns T."/>
            <person name="Baldrian P."/>
            <person name="Vilgalys R."/>
            <person name="Henrissat B."/>
            <person name="Grigoriev I.V."/>
            <person name="Hibbett D."/>
            <person name="Nagy L.G."/>
            <person name="Martin F.M."/>
        </authorList>
    </citation>
    <scope>NUCLEOTIDE SEQUENCE</scope>
    <source>
        <strain evidence="1">P2</strain>
    </source>
</reference>
<dbReference type="EMBL" id="MU117964">
    <property type="protein sequence ID" value="KAF9653231.1"/>
    <property type="molecule type" value="Genomic_DNA"/>
</dbReference>
<protein>
    <submittedName>
        <fullName evidence="1">Uncharacterized protein</fullName>
    </submittedName>
</protein>
<reference evidence="1" key="2">
    <citation type="journal article" date="2020" name="Nat. Commun.">
        <title>Large-scale genome sequencing of mycorrhizal fungi provides insights into the early evolution of symbiotic traits.</title>
        <authorList>
            <person name="Miyauchi S."/>
            <person name="Kiss E."/>
            <person name="Kuo A."/>
            <person name="Drula E."/>
            <person name="Kohler A."/>
            <person name="Sanchez-Garcia M."/>
            <person name="Morin E."/>
            <person name="Andreopoulos B."/>
            <person name="Barry K.W."/>
            <person name="Bonito G."/>
            <person name="Buee M."/>
            <person name="Carver A."/>
            <person name="Chen C."/>
            <person name="Cichocki N."/>
            <person name="Clum A."/>
            <person name="Culley D."/>
            <person name="Crous P.W."/>
            <person name="Fauchery L."/>
            <person name="Girlanda M."/>
            <person name="Hayes R.D."/>
            <person name="Keri Z."/>
            <person name="LaButti K."/>
            <person name="Lipzen A."/>
            <person name="Lombard V."/>
            <person name="Magnuson J."/>
            <person name="Maillard F."/>
            <person name="Murat C."/>
            <person name="Nolan M."/>
            <person name="Ohm R.A."/>
            <person name="Pangilinan J."/>
            <person name="Pereira M.F."/>
            <person name="Perotto S."/>
            <person name="Peter M."/>
            <person name="Pfister S."/>
            <person name="Riley R."/>
            <person name="Sitrit Y."/>
            <person name="Stielow J.B."/>
            <person name="Szollosi G."/>
            <person name="Zifcakova L."/>
            <person name="Stursova M."/>
            <person name="Spatafora J.W."/>
            <person name="Tedersoo L."/>
            <person name="Vaario L.M."/>
            <person name="Yamada A."/>
            <person name="Yan M."/>
            <person name="Wang P."/>
            <person name="Xu J."/>
            <person name="Bruns T."/>
            <person name="Baldrian P."/>
            <person name="Vilgalys R."/>
            <person name="Dunand C."/>
            <person name="Henrissat B."/>
            <person name="Grigoriev I.V."/>
            <person name="Hibbett D."/>
            <person name="Nagy L.G."/>
            <person name="Martin F.M."/>
        </authorList>
    </citation>
    <scope>NUCLEOTIDE SEQUENCE</scope>
    <source>
        <strain evidence="1">P2</strain>
    </source>
</reference>